<feature type="transmembrane region" description="Helical" evidence="1">
    <location>
        <begin position="38"/>
        <end position="62"/>
    </location>
</feature>
<keyword evidence="1" id="KW-0472">Membrane</keyword>
<protein>
    <submittedName>
        <fullName evidence="2">DUF2975 domain-containing protein</fullName>
    </submittedName>
</protein>
<keyword evidence="1" id="KW-0812">Transmembrane</keyword>
<sequence>MKKQTLFLKATLILLALPILAICLVGFPFLVMHTTEWALAWTLYGIGALLYSTAAAYFMALYQALKLLNLIDDNSAFSYDSVTALKKIKWSGLVIAGLYAISMPLLYIIAEHDDAPGVIIIGLVLGGAALVVSIFATVLQQLLTNAIAMKNENDLTI</sequence>
<name>A0ABZ0RSP3_9BACI</name>
<keyword evidence="1" id="KW-1133">Transmembrane helix</keyword>
<evidence type="ECO:0000313" key="2">
    <source>
        <dbReference type="EMBL" id="WPK11248.1"/>
    </source>
</evidence>
<feature type="transmembrane region" description="Helical" evidence="1">
    <location>
        <begin position="116"/>
        <end position="139"/>
    </location>
</feature>
<keyword evidence="3" id="KW-1185">Reference proteome</keyword>
<organism evidence="2 3">
    <name type="scientific">Lysinibacillus louembei</name>
    <dbReference type="NCBI Taxonomy" id="1470088"/>
    <lineage>
        <taxon>Bacteria</taxon>
        <taxon>Bacillati</taxon>
        <taxon>Bacillota</taxon>
        <taxon>Bacilli</taxon>
        <taxon>Bacillales</taxon>
        <taxon>Bacillaceae</taxon>
        <taxon>Lysinibacillus</taxon>
    </lineage>
</organism>
<dbReference type="Pfam" id="PF11188">
    <property type="entry name" value="DUF2975"/>
    <property type="match status" value="1"/>
</dbReference>
<dbReference type="EMBL" id="CP137624">
    <property type="protein sequence ID" value="WPK11248.1"/>
    <property type="molecule type" value="Genomic_DNA"/>
</dbReference>
<evidence type="ECO:0000313" key="3">
    <source>
        <dbReference type="Proteomes" id="UP001322664"/>
    </source>
</evidence>
<feature type="transmembrane region" description="Helical" evidence="1">
    <location>
        <begin position="12"/>
        <end position="32"/>
    </location>
</feature>
<gene>
    <name evidence="2" type="ORF">R6U77_15340</name>
</gene>
<dbReference type="RefSeq" id="WP_319836309.1">
    <property type="nucleotide sequence ID" value="NZ_CP137624.1"/>
</dbReference>
<reference evidence="2 3" key="1">
    <citation type="submission" date="2023-09" db="EMBL/GenBank/DDBJ databases">
        <authorList>
            <person name="Page C.A."/>
            <person name="Perez-Diaz I.M."/>
        </authorList>
    </citation>
    <scope>NUCLEOTIDE SEQUENCE [LARGE SCALE GENOMIC DNA]</scope>
    <source>
        <strain evidence="2 3">Ll15</strain>
    </source>
</reference>
<dbReference type="InterPro" id="IPR021354">
    <property type="entry name" value="DUF2975"/>
</dbReference>
<proteinExistence type="predicted"/>
<dbReference type="Proteomes" id="UP001322664">
    <property type="component" value="Chromosome"/>
</dbReference>
<feature type="transmembrane region" description="Helical" evidence="1">
    <location>
        <begin position="90"/>
        <end position="110"/>
    </location>
</feature>
<accession>A0ABZ0RSP3</accession>
<evidence type="ECO:0000256" key="1">
    <source>
        <dbReference type="SAM" id="Phobius"/>
    </source>
</evidence>